<feature type="domain" description="SNF2 N-terminal" evidence="4">
    <location>
        <begin position="163"/>
        <end position="191"/>
    </location>
</feature>
<evidence type="ECO:0000256" key="1">
    <source>
        <dbReference type="ARBA" id="ARBA00022741"/>
    </source>
</evidence>
<feature type="compositionally biased region" description="Basic and acidic residues" evidence="3">
    <location>
        <begin position="81"/>
        <end position="90"/>
    </location>
</feature>
<keyword evidence="5" id="KW-0378">Hydrolase</keyword>
<gene>
    <name evidence="5" type="primary">CHR16203</name>
    <name evidence="5" type="ORF">BN14_06289</name>
</gene>
<feature type="region of interest" description="Disordered" evidence="3">
    <location>
        <begin position="125"/>
        <end position="149"/>
    </location>
</feature>
<accession>M5BZZ9</accession>
<proteinExistence type="predicted"/>
<dbReference type="AlphaFoldDB" id="M5BZZ9"/>
<dbReference type="InterPro" id="IPR000330">
    <property type="entry name" value="SNF2_N"/>
</dbReference>
<dbReference type="InterPro" id="IPR027417">
    <property type="entry name" value="P-loop_NTPase"/>
</dbReference>
<keyword evidence="2" id="KW-0067">ATP-binding</keyword>
<keyword evidence="5" id="KW-0347">Helicase</keyword>
<feature type="region of interest" description="Disordered" evidence="3">
    <location>
        <begin position="81"/>
        <end position="110"/>
    </location>
</feature>
<protein>
    <submittedName>
        <fullName evidence="5">ATP-dependent DNA helicase DDM1</fullName>
    </submittedName>
</protein>
<evidence type="ECO:0000256" key="3">
    <source>
        <dbReference type="SAM" id="MobiDB-lite"/>
    </source>
</evidence>
<evidence type="ECO:0000313" key="5">
    <source>
        <dbReference type="EMBL" id="CCO32235.1"/>
    </source>
</evidence>
<feature type="compositionally biased region" description="Low complexity" evidence="3">
    <location>
        <begin position="16"/>
        <end position="34"/>
    </location>
</feature>
<evidence type="ECO:0000259" key="4">
    <source>
        <dbReference type="Pfam" id="PF00176"/>
    </source>
</evidence>
<evidence type="ECO:0000313" key="6">
    <source>
        <dbReference type="Proteomes" id="UP000012065"/>
    </source>
</evidence>
<dbReference type="PANTHER" id="PTHR10799">
    <property type="entry name" value="SNF2/RAD54 HELICASE FAMILY"/>
    <property type="match status" value="1"/>
</dbReference>
<evidence type="ECO:0000256" key="2">
    <source>
        <dbReference type="ARBA" id="ARBA00022840"/>
    </source>
</evidence>
<name>M5BZZ9_THACB</name>
<comment type="caution">
    <text evidence="5">The sequence shown here is derived from an EMBL/GenBank/DDBJ whole genome shotgun (WGS) entry which is preliminary data.</text>
</comment>
<reference evidence="5 6" key="1">
    <citation type="journal article" date="2013" name="J. Biotechnol.">
        <title>Establishment and interpretation of the genome sequence of the phytopathogenic fungus Rhizoctonia solani AG1-IB isolate 7/3/14.</title>
        <authorList>
            <person name="Wibberg D.W."/>
            <person name="Jelonek L.J."/>
            <person name="Rupp O.R."/>
            <person name="Hennig M.H."/>
            <person name="Eikmeyer F.E."/>
            <person name="Goesmann A.G."/>
            <person name="Hartmann A.H."/>
            <person name="Borriss R.B."/>
            <person name="Grosch R.G."/>
            <person name="Puehler A.P."/>
            <person name="Schlueter A.S."/>
        </authorList>
    </citation>
    <scope>NUCLEOTIDE SEQUENCE [LARGE SCALE GENOMIC DNA]</scope>
    <source>
        <strain evidence="6">AG1-IB / isolate 7/3/14</strain>
    </source>
</reference>
<dbReference type="Proteomes" id="UP000012065">
    <property type="component" value="Unassembled WGS sequence"/>
</dbReference>
<dbReference type="InterPro" id="IPR038718">
    <property type="entry name" value="SNF2-like_sf"/>
</dbReference>
<feature type="region of interest" description="Disordered" evidence="3">
    <location>
        <begin position="1"/>
        <end position="38"/>
    </location>
</feature>
<dbReference type="GO" id="GO:0004386">
    <property type="term" value="F:helicase activity"/>
    <property type="evidence" value="ECO:0007669"/>
    <property type="project" value="UniProtKB-KW"/>
</dbReference>
<dbReference type="EMBL" id="CAOJ01009516">
    <property type="protein sequence ID" value="CCO32235.1"/>
    <property type="molecule type" value="Genomic_DNA"/>
</dbReference>
<feature type="compositionally biased region" description="Polar residues" evidence="3">
    <location>
        <begin position="1"/>
        <end position="15"/>
    </location>
</feature>
<dbReference type="GO" id="GO:0005524">
    <property type="term" value="F:ATP binding"/>
    <property type="evidence" value="ECO:0007669"/>
    <property type="project" value="InterPro"/>
</dbReference>
<dbReference type="Pfam" id="PF00176">
    <property type="entry name" value="SNF2-rel_dom"/>
    <property type="match status" value="1"/>
</dbReference>
<dbReference type="Gene3D" id="3.40.50.10810">
    <property type="entry name" value="Tandem AAA-ATPase domain"/>
    <property type="match status" value="1"/>
</dbReference>
<keyword evidence="1" id="KW-0547">Nucleotide-binding</keyword>
<dbReference type="SUPFAM" id="SSF52540">
    <property type="entry name" value="P-loop containing nucleoside triphosphate hydrolases"/>
    <property type="match status" value="1"/>
</dbReference>
<feature type="compositionally biased region" description="Basic and acidic residues" evidence="3">
    <location>
        <begin position="127"/>
        <end position="141"/>
    </location>
</feature>
<organism evidence="5 6">
    <name type="scientific">Thanatephorus cucumeris (strain AG1-IB / isolate 7/3/14)</name>
    <name type="common">Lettuce bottom rot fungus</name>
    <name type="synonym">Rhizoctonia solani</name>
    <dbReference type="NCBI Taxonomy" id="1108050"/>
    <lineage>
        <taxon>Eukaryota</taxon>
        <taxon>Fungi</taxon>
        <taxon>Dikarya</taxon>
        <taxon>Basidiomycota</taxon>
        <taxon>Agaricomycotina</taxon>
        <taxon>Agaricomycetes</taxon>
        <taxon>Cantharellales</taxon>
        <taxon>Ceratobasidiaceae</taxon>
        <taxon>Rhizoctonia</taxon>
        <taxon>Rhizoctonia solani AG-1</taxon>
    </lineage>
</organism>
<dbReference type="HOGENOM" id="CLU_098508_0_0_1"/>
<sequence>MSSASHSPSPETMTRASTATDTPAAATPGSTATDLPNLAEMAITTPVEDVDATRRMARLNFLLERSSLYAKILEARINQQKDEQAKKPVVEKSTAQPQKTTGKGKKRTRASDSYDIAGHIDSSTLEKANKRARGEKVKEEESATVLPSMEQPELITGARLKDYQLEGVRWIASLWENGLNGILADEMGLGKVCSTF</sequence>